<evidence type="ECO:0000313" key="1">
    <source>
        <dbReference type="EMBL" id="KAI8021267.1"/>
    </source>
</evidence>
<reference evidence="1 2" key="1">
    <citation type="journal article" date="2022" name="Plant J.">
        <title>Chromosome-level genome of Camellia lanceoleosa provides a valuable resource for understanding genome evolution and self-incompatibility.</title>
        <authorList>
            <person name="Gong W."/>
            <person name="Xiao S."/>
            <person name="Wang L."/>
            <person name="Liao Z."/>
            <person name="Chang Y."/>
            <person name="Mo W."/>
            <person name="Hu G."/>
            <person name="Li W."/>
            <person name="Zhao G."/>
            <person name="Zhu H."/>
            <person name="Hu X."/>
            <person name="Ji K."/>
            <person name="Xiang X."/>
            <person name="Song Q."/>
            <person name="Yuan D."/>
            <person name="Jin S."/>
            <person name="Zhang L."/>
        </authorList>
    </citation>
    <scope>NUCLEOTIDE SEQUENCE [LARGE SCALE GENOMIC DNA]</scope>
    <source>
        <strain evidence="1">SQ_2022a</strain>
    </source>
</reference>
<keyword evidence="2" id="KW-1185">Reference proteome</keyword>
<organism evidence="1 2">
    <name type="scientific">Camellia lanceoleosa</name>
    <dbReference type="NCBI Taxonomy" id="1840588"/>
    <lineage>
        <taxon>Eukaryota</taxon>
        <taxon>Viridiplantae</taxon>
        <taxon>Streptophyta</taxon>
        <taxon>Embryophyta</taxon>
        <taxon>Tracheophyta</taxon>
        <taxon>Spermatophyta</taxon>
        <taxon>Magnoliopsida</taxon>
        <taxon>eudicotyledons</taxon>
        <taxon>Gunneridae</taxon>
        <taxon>Pentapetalae</taxon>
        <taxon>asterids</taxon>
        <taxon>Ericales</taxon>
        <taxon>Theaceae</taxon>
        <taxon>Camellia</taxon>
    </lineage>
</organism>
<accession>A0ACC0I8Y2</accession>
<sequence length="872" mass="96417">MLGAQTARFGPETLSTESGIRHEVGIEGPSVPRRIKAELRVWQGKVNNNVCVLPNNVVGNNVGDVMVGKVVDVETATGGSSKFSGFGINNKHIVWKMMTEQEKDIISSVYDQYDDDNAIYFSDVKAIVRQGVVRGNVSYNGYELNAGKDFPKNSFFFSAVYAWSVCCDMMKNDNVVARNNYVMSNLSATKGARYINFPICHLFHWTLVVYDTYVGSWKHYNSMRSRNESGGAQYAEAMHVVNPRQFVAAEHEMFILRGDVLVAKDRLDVSGEESRCDGYGKNEMEGCKVGGDGGKKVANSSNTSSEDRGNLPETPKMCGQSTMLRPDVLCGGEQLGSRIGMGKIVGGVGGRLVSCDQVESDVNEFGMSNINKDEVIAKLEEEVIRLKKKNDMQAVHIVEGFESVFKVKDEEKKKLQLENAKLRQTIAILEEQLADQTVHNVTQQFKVGDLGHEGGVAGKSGCGYKSHGGKQHSTAAYAEIVVDASPITYVPASSKHIDSGVIANVVQYAKHQVVVIDPVSAEGGHVVGAPNSFMRSINEKVQKNLQLPEFDYPELRVRQQKVNSNVCMLPNNVADNGMGDVMDRKVVDVETAIGGGSKFSGFGINNKHTVWKMMTEQEKDIISSAYDRYGDDALMWIGRGGDNAVYFSDVKAIVRQDVVRGNVIDAYAEVLSDEQTRLNVGKDFPENSFFFSSICLDMMKNDNVAARNNYIMSNLSVARGARYIHFPICHLFHWTLVVYDTNVGSWKHYNSMRPRNGSVGEQYAEAMHVRNIVTEVQRQSLVARGMDDLVATQDFDIPLESVVDCPQQRPEALDCAIIVCAIMRQYVHHIEVGRSLEGGNCSVLRANMERKLVVVGVHEVDFTQNNVAMANK</sequence>
<evidence type="ECO:0000313" key="2">
    <source>
        <dbReference type="Proteomes" id="UP001060215"/>
    </source>
</evidence>
<dbReference type="Proteomes" id="UP001060215">
    <property type="component" value="Chromosome 6"/>
</dbReference>
<proteinExistence type="predicted"/>
<protein>
    <submittedName>
        <fullName evidence="1">Uncharacterized protein</fullName>
    </submittedName>
</protein>
<name>A0ACC0I8Y2_9ERIC</name>
<dbReference type="EMBL" id="CM045763">
    <property type="protein sequence ID" value="KAI8021267.1"/>
    <property type="molecule type" value="Genomic_DNA"/>
</dbReference>
<comment type="caution">
    <text evidence="1">The sequence shown here is derived from an EMBL/GenBank/DDBJ whole genome shotgun (WGS) entry which is preliminary data.</text>
</comment>
<gene>
    <name evidence="1" type="ORF">LOK49_LG03G03135</name>
</gene>